<dbReference type="PANTHER" id="PTHR15077">
    <property type="entry name" value="FAS-ASSOCIATING DEATH DOMAIN-CONTAINING PROTEIN FADD"/>
    <property type="match status" value="1"/>
</dbReference>
<dbReference type="PROSITE" id="PS50168">
    <property type="entry name" value="DED"/>
    <property type="match status" value="1"/>
</dbReference>
<comment type="caution">
    <text evidence="3">The sequence shown here is derived from an EMBL/GenBank/DDBJ whole genome shotgun (WGS) entry which is preliminary data.</text>
</comment>
<gene>
    <name evidence="3" type="ORF">QE152_g38538</name>
</gene>
<feature type="domain" description="Death" evidence="1">
    <location>
        <begin position="100"/>
        <end position="183"/>
    </location>
</feature>
<dbReference type="SMART" id="SM00005">
    <property type="entry name" value="DEATH"/>
    <property type="match status" value="1"/>
</dbReference>
<name>A0AAW1HW70_POPJA</name>
<dbReference type="InterPro" id="IPR001875">
    <property type="entry name" value="DED_dom"/>
</dbReference>
<dbReference type="EMBL" id="JASPKY010000841">
    <property type="protein sequence ID" value="KAK9681147.1"/>
    <property type="molecule type" value="Genomic_DNA"/>
</dbReference>
<evidence type="ECO:0000259" key="2">
    <source>
        <dbReference type="PROSITE" id="PS50168"/>
    </source>
</evidence>
<feature type="domain" description="DED" evidence="2">
    <location>
        <begin position="6"/>
        <end position="86"/>
    </location>
</feature>
<dbReference type="GO" id="GO:0031265">
    <property type="term" value="C:CD95 death-inducing signaling complex"/>
    <property type="evidence" value="ECO:0007669"/>
    <property type="project" value="TreeGrafter"/>
</dbReference>
<dbReference type="GO" id="GO:0042981">
    <property type="term" value="P:regulation of apoptotic process"/>
    <property type="evidence" value="ECO:0007669"/>
    <property type="project" value="InterPro"/>
</dbReference>
<keyword evidence="4" id="KW-1185">Reference proteome</keyword>
<evidence type="ECO:0000313" key="3">
    <source>
        <dbReference type="EMBL" id="KAK9681147.1"/>
    </source>
</evidence>
<dbReference type="Proteomes" id="UP001458880">
    <property type="component" value="Unassembled WGS sequence"/>
</dbReference>
<dbReference type="GO" id="GO:0045089">
    <property type="term" value="P:positive regulation of innate immune response"/>
    <property type="evidence" value="ECO:0007669"/>
    <property type="project" value="TreeGrafter"/>
</dbReference>
<dbReference type="PANTHER" id="PTHR15077:SF10">
    <property type="entry name" value="FAS-ASSOCIATED DEATH DOMAIN PROTEIN"/>
    <property type="match status" value="1"/>
</dbReference>
<protein>
    <submittedName>
        <fullName evidence="3">Death domain</fullName>
    </submittedName>
</protein>
<evidence type="ECO:0000259" key="1">
    <source>
        <dbReference type="PROSITE" id="PS50017"/>
    </source>
</evidence>
<evidence type="ECO:0000313" key="4">
    <source>
        <dbReference type="Proteomes" id="UP001458880"/>
    </source>
</evidence>
<sequence>MVTTSEYLQIIQHLSNVAVPYELLERIKTKYKDEISSHRATERCRNLKDLIDLLEKRDLINEDNVAILKDLAATLNSTHIIQIETARIPAISPMPTTTVYDKITFVVGRDIGYKWKEFARALHIREGEIDNLEMKHKDIPERVREILNAYREMTPRNYFRTNLLDALCVARRKDLSYSIASIMDNSNMAF</sequence>
<dbReference type="SUPFAM" id="SSF47986">
    <property type="entry name" value="DEATH domain"/>
    <property type="match status" value="2"/>
</dbReference>
<dbReference type="Gene3D" id="1.10.533.10">
    <property type="entry name" value="Death Domain, Fas"/>
    <property type="match status" value="2"/>
</dbReference>
<proteinExistence type="predicted"/>
<organism evidence="3 4">
    <name type="scientific">Popillia japonica</name>
    <name type="common">Japanese beetle</name>
    <dbReference type="NCBI Taxonomy" id="7064"/>
    <lineage>
        <taxon>Eukaryota</taxon>
        <taxon>Metazoa</taxon>
        <taxon>Ecdysozoa</taxon>
        <taxon>Arthropoda</taxon>
        <taxon>Hexapoda</taxon>
        <taxon>Insecta</taxon>
        <taxon>Pterygota</taxon>
        <taxon>Neoptera</taxon>
        <taxon>Endopterygota</taxon>
        <taxon>Coleoptera</taxon>
        <taxon>Polyphaga</taxon>
        <taxon>Scarabaeiformia</taxon>
        <taxon>Scarabaeidae</taxon>
        <taxon>Rutelinae</taxon>
        <taxon>Popillia</taxon>
    </lineage>
</organism>
<dbReference type="InterPro" id="IPR016729">
    <property type="entry name" value="FADD"/>
</dbReference>
<dbReference type="AlphaFoldDB" id="A0AAW1HW70"/>
<reference evidence="3 4" key="1">
    <citation type="journal article" date="2024" name="BMC Genomics">
        <title>De novo assembly and annotation of Popillia japonica's genome with initial clues to its potential as an invasive pest.</title>
        <authorList>
            <person name="Cucini C."/>
            <person name="Boschi S."/>
            <person name="Funari R."/>
            <person name="Cardaioli E."/>
            <person name="Iannotti N."/>
            <person name="Marturano G."/>
            <person name="Paoli F."/>
            <person name="Bruttini M."/>
            <person name="Carapelli A."/>
            <person name="Frati F."/>
            <person name="Nardi F."/>
        </authorList>
    </citation>
    <scope>NUCLEOTIDE SEQUENCE [LARGE SCALE GENOMIC DNA]</scope>
    <source>
        <strain evidence="3">DMR45628</strain>
    </source>
</reference>
<dbReference type="InterPro" id="IPR000488">
    <property type="entry name" value="Death_dom"/>
</dbReference>
<dbReference type="GO" id="GO:0089720">
    <property type="term" value="F:caspase binding"/>
    <property type="evidence" value="ECO:0007669"/>
    <property type="project" value="TreeGrafter"/>
</dbReference>
<dbReference type="PROSITE" id="PS50017">
    <property type="entry name" value="DEATH_DOMAIN"/>
    <property type="match status" value="1"/>
</dbReference>
<dbReference type="InterPro" id="IPR011029">
    <property type="entry name" value="DEATH-like_dom_sf"/>
</dbReference>
<accession>A0AAW1HW70</accession>
<dbReference type="GO" id="GO:0097191">
    <property type="term" value="P:extrinsic apoptotic signaling pathway"/>
    <property type="evidence" value="ECO:0007669"/>
    <property type="project" value="TreeGrafter"/>
</dbReference>
<dbReference type="Pfam" id="PF00531">
    <property type="entry name" value="Death"/>
    <property type="match status" value="1"/>
</dbReference>
<dbReference type="CDD" id="cd01670">
    <property type="entry name" value="Death"/>
    <property type="match status" value="1"/>
</dbReference>
<dbReference type="GO" id="GO:0005123">
    <property type="term" value="F:death receptor binding"/>
    <property type="evidence" value="ECO:0007669"/>
    <property type="project" value="TreeGrafter"/>
</dbReference>